<dbReference type="CDD" id="cd08498">
    <property type="entry name" value="PBP2_NikA_DppA_OppA_like_2"/>
    <property type="match status" value="1"/>
</dbReference>
<dbReference type="GO" id="GO:0043190">
    <property type="term" value="C:ATP-binding cassette (ABC) transporter complex"/>
    <property type="evidence" value="ECO:0007669"/>
    <property type="project" value="InterPro"/>
</dbReference>
<feature type="domain" description="Solute-binding protein family 5" evidence="6">
    <location>
        <begin position="75"/>
        <end position="443"/>
    </location>
</feature>
<dbReference type="SUPFAM" id="SSF53850">
    <property type="entry name" value="Periplasmic binding protein-like II"/>
    <property type="match status" value="1"/>
</dbReference>
<evidence type="ECO:0000313" key="8">
    <source>
        <dbReference type="Proteomes" id="UP000677537"/>
    </source>
</evidence>
<dbReference type="PROSITE" id="PS01040">
    <property type="entry name" value="SBP_BACTERIAL_5"/>
    <property type="match status" value="1"/>
</dbReference>
<dbReference type="InterPro" id="IPR000914">
    <property type="entry name" value="SBP_5_dom"/>
</dbReference>
<reference evidence="7" key="1">
    <citation type="submission" date="2021-03" db="EMBL/GenBank/DDBJ databases">
        <authorList>
            <person name="So Y."/>
        </authorList>
    </citation>
    <scope>NUCLEOTIDE SEQUENCE</scope>
    <source>
        <strain evidence="7">SG15</strain>
    </source>
</reference>
<proteinExistence type="inferred from homology"/>
<sequence length="528" mass="57974">MPAIPRRLILGAAPALLTLRGHPAQAQPVSTATLNLAVSAPPSSVDPHYYTLTPNNALAQHIFDCLVHRDANGRLIPGLAESWRLVDDTTWEFQLRRDVKFHNGEPFTAEDVVYTVNRIPKVVNSPGSFVVFTKAIQSMQVVDPHRIRMKTAGVYPLLPADTSQFTIIPRSLGEAPNTGDFNNGKNAIGTGPYRLIAFRSGDVVELERNESYWGEKPAWQKVNYRIIANDGARTAALQAGDVAFIDAVPTADLARLRTESRLRISEITSLRSVYLRTDFRPESPYVTGPNNEPIRNPMTDLRVRQALTTAINRPAIADRIMAGAALPTAQFMPPGAYGYVPDLPPTPFDAEKARKLLQEAGLPNGFSLTLLASNDRYVNDAGVAQSIGQMWTRIGVKTKVDTMPFSVVAQRVARLDNSVSLGGWANSNGEPSSGLRGLLGTRDMEKGWGTVNRTGYSNPRYDQVLEQAMATNDDAAREKLMQDATKIAAADVAWIPLHVQKNIWAMRQGYTHTPRADEMTLAMDVRPA</sequence>
<dbReference type="Pfam" id="PF00496">
    <property type="entry name" value="SBP_bac_5"/>
    <property type="match status" value="1"/>
</dbReference>
<feature type="signal peptide" evidence="5">
    <location>
        <begin position="1"/>
        <end position="26"/>
    </location>
</feature>
<keyword evidence="3" id="KW-0813">Transport</keyword>
<protein>
    <submittedName>
        <fullName evidence="7">ABC transporter substrate-binding protein</fullName>
    </submittedName>
</protein>
<dbReference type="GO" id="GO:1904680">
    <property type="term" value="F:peptide transmembrane transporter activity"/>
    <property type="evidence" value="ECO:0007669"/>
    <property type="project" value="TreeGrafter"/>
</dbReference>
<keyword evidence="4 5" id="KW-0732">Signal</keyword>
<keyword evidence="8" id="KW-1185">Reference proteome</keyword>
<comment type="subcellular location">
    <subcellularLocation>
        <location evidence="1">Periplasm</location>
    </subcellularLocation>
</comment>
<evidence type="ECO:0000256" key="4">
    <source>
        <dbReference type="ARBA" id="ARBA00022729"/>
    </source>
</evidence>
<dbReference type="EMBL" id="JAGIZA010000003">
    <property type="protein sequence ID" value="MBP0492477.1"/>
    <property type="molecule type" value="Genomic_DNA"/>
</dbReference>
<name>A0A940S6W7_9PROT</name>
<dbReference type="PANTHER" id="PTHR30290">
    <property type="entry name" value="PERIPLASMIC BINDING COMPONENT OF ABC TRANSPORTER"/>
    <property type="match status" value="1"/>
</dbReference>
<dbReference type="RefSeq" id="WP_209372052.1">
    <property type="nucleotide sequence ID" value="NZ_JAGIZA010000003.1"/>
</dbReference>
<dbReference type="Gene3D" id="3.10.105.10">
    <property type="entry name" value="Dipeptide-binding Protein, Domain 3"/>
    <property type="match status" value="1"/>
</dbReference>
<accession>A0A940S6W7</accession>
<evidence type="ECO:0000256" key="5">
    <source>
        <dbReference type="SAM" id="SignalP"/>
    </source>
</evidence>
<gene>
    <name evidence="7" type="ORF">J5Y10_06770</name>
</gene>
<dbReference type="InterPro" id="IPR039424">
    <property type="entry name" value="SBP_5"/>
</dbReference>
<evidence type="ECO:0000256" key="2">
    <source>
        <dbReference type="ARBA" id="ARBA00005695"/>
    </source>
</evidence>
<dbReference type="PIRSF" id="PIRSF002741">
    <property type="entry name" value="MppA"/>
    <property type="match status" value="1"/>
</dbReference>
<dbReference type="PANTHER" id="PTHR30290:SF9">
    <property type="entry name" value="OLIGOPEPTIDE-BINDING PROTEIN APPA"/>
    <property type="match status" value="1"/>
</dbReference>
<evidence type="ECO:0000259" key="6">
    <source>
        <dbReference type="Pfam" id="PF00496"/>
    </source>
</evidence>
<evidence type="ECO:0000256" key="1">
    <source>
        <dbReference type="ARBA" id="ARBA00004418"/>
    </source>
</evidence>
<dbReference type="InterPro" id="IPR023765">
    <property type="entry name" value="SBP_5_CS"/>
</dbReference>
<comment type="similarity">
    <text evidence="2">Belongs to the bacterial solute-binding protein 5 family.</text>
</comment>
<dbReference type="GO" id="GO:0030288">
    <property type="term" value="C:outer membrane-bounded periplasmic space"/>
    <property type="evidence" value="ECO:0007669"/>
    <property type="project" value="UniProtKB-ARBA"/>
</dbReference>
<dbReference type="AlphaFoldDB" id="A0A940S6W7"/>
<evidence type="ECO:0000256" key="3">
    <source>
        <dbReference type="ARBA" id="ARBA00022448"/>
    </source>
</evidence>
<comment type="caution">
    <text evidence="7">The sequence shown here is derived from an EMBL/GenBank/DDBJ whole genome shotgun (WGS) entry which is preliminary data.</text>
</comment>
<evidence type="ECO:0000313" key="7">
    <source>
        <dbReference type="EMBL" id="MBP0492477.1"/>
    </source>
</evidence>
<dbReference type="Proteomes" id="UP000677537">
    <property type="component" value="Unassembled WGS sequence"/>
</dbReference>
<organism evidence="7 8">
    <name type="scientific">Roseomonas indoligenes</name>
    <dbReference type="NCBI Taxonomy" id="2820811"/>
    <lineage>
        <taxon>Bacteria</taxon>
        <taxon>Pseudomonadati</taxon>
        <taxon>Pseudomonadota</taxon>
        <taxon>Alphaproteobacteria</taxon>
        <taxon>Acetobacterales</taxon>
        <taxon>Roseomonadaceae</taxon>
        <taxon>Roseomonas</taxon>
    </lineage>
</organism>
<dbReference type="Gene3D" id="3.90.76.10">
    <property type="entry name" value="Dipeptide-binding Protein, Domain 1"/>
    <property type="match status" value="1"/>
</dbReference>
<dbReference type="GO" id="GO:0015833">
    <property type="term" value="P:peptide transport"/>
    <property type="evidence" value="ECO:0007669"/>
    <property type="project" value="TreeGrafter"/>
</dbReference>
<dbReference type="Gene3D" id="3.40.190.10">
    <property type="entry name" value="Periplasmic binding protein-like II"/>
    <property type="match status" value="1"/>
</dbReference>
<feature type="chain" id="PRO_5036806559" evidence="5">
    <location>
        <begin position="27"/>
        <end position="528"/>
    </location>
</feature>
<dbReference type="InterPro" id="IPR030678">
    <property type="entry name" value="Peptide/Ni-bd"/>
</dbReference>